<accession>A0A0L8LXE7</accession>
<organism evidence="1 2">
    <name type="scientific">Streptomyces resistomycificus</name>
    <dbReference type="NCBI Taxonomy" id="67356"/>
    <lineage>
        <taxon>Bacteria</taxon>
        <taxon>Bacillati</taxon>
        <taxon>Actinomycetota</taxon>
        <taxon>Actinomycetes</taxon>
        <taxon>Kitasatosporales</taxon>
        <taxon>Streptomycetaceae</taxon>
        <taxon>Streptomyces</taxon>
        <taxon>Streptomyces aurantiacus group</taxon>
    </lineage>
</organism>
<evidence type="ECO:0000313" key="1">
    <source>
        <dbReference type="EMBL" id="KOG42821.1"/>
    </source>
</evidence>
<evidence type="ECO:0000313" key="2">
    <source>
        <dbReference type="Proteomes" id="UP000037251"/>
    </source>
</evidence>
<dbReference type="InterPro" id="IPR039366">
    <property type="entry name" value="Pilotin"/>
</dbReference>
<dbReference type="STRING" id="67356.AQJ84_38835"/>
<dbReference type="Pfam" id="PF09619">
    <property type="entry name" value="YscW"/>
    <property type="match status" value="1"/>
</dbReference>
<dbReference type="AlphaFoldDB" id="A0A0L8LXE7"/>
<reference evidence="2" key="1">
    <citation type="submission" date="2015-07" db="EMBL/GenBank/DDBJ databases">
        <authorList>
            <person name="Ju K.-S."/>
            <person name="Doroghazi J.R."/>
            <person name="Metcalf W.W."/>
        </authorList>
    </citation>
    <scope>NUCLEOTIDE SEQUENCE [LARGE SCALE GENOMIC DNA]</scope>
    <source>
        <strain evidence="2">NRRL 2290</strain>
    </source>
</reference>
<dbReference type="OrthoDB" id="4247246at2"/>
<dbReference type="EMBL" id="LGUS01000016">
    <property type="protein sequence ID" value="KOG42821.1"/>
    <property type="molecule type" value="Genomic_DNA"/>
</dbReference>
<proteinExistence type="predicted"/>
<gene>
    <name evidence="1" type="ORF">ADK37_04030</name>
</gene>
<protein>
    <recommendedName>
        <fullName evidence="3">Lipoprotein</fullName>
    </recommendedName>
</protein>
<dbReference type="PATRIC" id="fig|67356.5.peg.871"/>
<comment type="caution">
    <text evidence="1">The sequence shown here is derived from an EMBL/GenBank/DDBJ whole genome shotgun (WGS) entry which is preliminary data.</text>
</comment>
<sequence length="113" mass="11471">MTGTVTGLVALPPDAPAGRAASLLVEVRDVSRADAPSTVVGAQVQTNVQLSPGGRVPFSVEVPGLDPSARYGLRVHIDRSGSGTVESGDLLSTRAVPVRTDAADDLEAPVSVV</sequence>
<evidence type="ECO:0008006" key="3">
    <source>
        <dbReference type="Google" id="ProtNLM"/>
    </source>
</evidence>
<dbReference type="Proteomes" id="UP000037251">
    <property type="component" value="Unassembled WGS sequence"/>
</dbReference>
<keyword evidence="2" id="KW-1185">Reference proteome</keyword>
<dbReference type="RefSeq" id="WP_030042958.1">
    <property type="nucleotide sequence ID" value="NZ_KL575624.1"/>
</dbReference>
<dbReference type="eggNOG" id="ENOG502ZHIQ">
    <property type="taxonomic scope" value="Bacteria"/>
</dbReference>
<name>A0A0L8LXE7_9ACTN</name>